<name>A0ABV8SLS0_9GAMM</name>
<dbReference type="PANTHER" id="PTHR35849">
    <property type="entry name" value="BLR2341 PROTEIN"/>
    <property type="match status" value="1"/>
</dbReference>
<evidence type="ECO:0000313" key="2">
    <source>
        <dbReference type="EMBL" id="MFC4308285.1"/>
    </source>
</evidence>
<gene>
    <name evidence="2" type="ORF">ACFPN2_04250</name>
</gene>
<sequence>MKTTKRKRATKAASVTEATGGDVISADVPVAAAVVEAAMESAVELSPTAVEALVAESVVDASVEQVAAAVAAEAVADVSSEPIAEAALEQVAEVTSEEAVAAEPVAEETVVAEAAAEPAVVGDPIVVLASNCSVKDAAALKTSLSAFSNHGDAVTVDVSAVERVDTATMQLLCAFVRDRSGRNQSVAWRGESAALQDAVRLLGVGELLGFETKGVAA</sequence>
<protein>
    <submittedName>
        <fullName evidence="2">Lipid asymmetry maintenance protein MlaB</fullName>
    </submittedName>
</protein>
<evidence type="ECO:0000259" key="1">
    <source>
        <dbReference type="Pfam" id="PF13466"/>
    </source>
</evidence>
<organism evidence="2 3">
    <name type="scientific">Steroidobacter flavus</name>
    <dbReference type="NCBI Taxonomy" id="1842136"/>
    <lineage>
        <taxon>Bacteria</taxon>
        <taxon>Pseudomonadati</taxon>
        <taxon>Pseudomonadota</taxon>
        <taxon>Gammaproteobacteria</taxon>
        <taxon>Steroidobacterales</taxon>
        <taxon>Steroidobacteraceae</taxon>
        <taxon>Steroidobacter</taxon>
    </lineage>
</organism>
<dbReference type="Gene3D" id="3.30.750.24">
    <property type="entry name" value="STAS domain"/>
    <property type="match status" value="1"/>
</dbReference>
<keyword evidence="3" id="KW-1185">Reference proteome</keyword>
<dbReference type="Pfam" id="PF13466">
    <property type="entry name" value="STAS_2"/>
    <property type="match status" value="1"/>
</dbReference>
<feature type="domain" description="MlaB-like STAS" evidence="1">
    <location>
        <begin position="126"/>
        <end position="204"/>
    </location>
</feature>
<proteinExistence type="predicted"/>
<dbReference type="PANTHER" id="PTHR35849:SF2">
    <property type="entry name" value="BLR2341 PROTEIN"/>
    <property type="match status" value="1"/>
</dbReference>
<dbReference type="InterPro" id="IPR036513">
    <property type="entry name" value="STAS_dom_sf"/>
</dbReference>
<dbReference type="RefSeq" id="WP_380595358.1">
    <property type="nucleotide sequence ID" value="NZ_JBHSDU010000002.1"/>
</dbReference>
<dbReference type="InterPro" id="IPR058548">
    <property type="entry name" value="MlaB-like_STAS"/>
</dbReference>
<dbReference type="InterPro" id="IPR052746">
    <property type="entry name" value="MlaB_ABC_Transporter"/>
</dbReference>
<comment type="caution">
    <text evidence="2">The sequence shown here is derived from an EMBL/GenBank/DDBJ whole genome shotgun (WGS) entry which is preliminary data.</text>
</comment>
<dbReference type="EMBL" id="JBHSDU010000002">
    <property type="protein sequence ID" value="MFC4308285.1"/>
    <property type="molecule type" value="Genomic_DNA"/>
</dbReference>
<reference evidence="3" key="1">
    <citation type="journal article" date="2019" name="Int. J. Syst. Evol. Microbiol.">
        <title>The Global Catalogue of Microorganisms (GCM) 10K type strain sequencing project: providing services to taxonomists for standard genome sequencing and annotation.</title>
        <authorList>
            <consortium name="The Broad Institute Genomics Platform"/>
            <consortium name="The Broad Institute Genome Sequencing Center for Infectious Disease"/>
            <person name="Wu L."/>
            <person name="Ma J."/>
        </authorList>
    </citation>
    <scope>NUCLEOTIDE SEQUENCE [LARGE SCALE GENOMIC DNA]</scope>
    <source>
        <strain evidence="3">CGMCC 1.10759</strain>
    </source>
</reference>
<dbReference type="SUPFAM" id="SSF52091">
    <property type="entry name" value="SpoIIaa-like"/>
    <property type="match status" value="1"/>
</dbReference>
<evidence type="ECO:0000313" key="3">
    <source>
        <dbReference type="Proteomes" id="UP001595904"/>
    </source>
</evidence>
<dbReference type="Proteomes" id="UP001595904">
    <property type="component" value="Unassembled WGS sequence"/>
</dbReference>
<accession>A0ABV8SLS0</accession>